<keyword evidence="2" id="KW-1133">Transmembrane helix</keyword>
<feature type="region of interest" description="Disordered" evidence="1">
    <location>
        <begin position="1"/>
        <end position="33"/>
    </location>
</feature>
<dbReference type="SUPFAM" id="SSF82866">
    <property type="entry name" value="Multidrug efflux transporter AcrB transmembrane domain"/>
    <property type="match status" value="2"/>
</dbReference>
<feature type="transmembrane region" description="Helical" evidence="2">
    <location>
        <begin position="922"/>
        <end position="941"/>
    </location>
</feature>
<dbReference type="Gene3D" id="3.30.2090.10">
    <property type="entry name" value="Multidrug efflux transporter AcrB TolC docking domain, DN and DC subdomains"/>
    <property type="match status" value="2"/>
</dbReference>
<feature type="region of interest" description="Disordered" evidence="1">
    <location>
        <begin position="1087"/>
        <end position="1106"/>
    </location>
</feature>
<proteinExistence type="predicted"/>
<dbReference type="EMBL" id="QXTG01000001">
    <property type="protein sequence ID" value="RIX30188.1"/>
    <property type="molecule type" value="Genomic_DNA"/>
</dbReference>
<dbReference type="Pfam" id="PF00873">
    <property type="entry name" value="ACR_tran"/>
    <property type="match status" value="1"/>
</dbReference>
<protein>
    <submittedName>
        <fullName evidence="3">Efflux RND transporter permease subunit</fullName>
    </submittedName>
</protein>
<reference evidence="4" key="1">
    <citation type="submission" date="2018-09" db="EMBL/GenBank/DDBJ databases">
        <authorList>
            <person name="Kim I."/>
        </authorList>
    </citation>
    <scope>NUCLEOTIDE SEQUENCE [LARGE SCALE GENOMIC DNA]</scope>
    <source>
        <strain evidence="4">DD4a</strain>
    </source>
</reference>
<feature type="compositionally biased region" description="Polar residues" evidence="1">
    <location>
        <begin position="1"/>
        <end position="19"/>
    </location>
</feature>
<sequence>MPRPSSSGAEVTSRQSTRSAGRVKRVRPRGARRAAAPLLDRSVSDNRGVQLFAAFSLRNRALIALITVVAAFFGVLATTGLRQELIPSITLPQLAVVSTYRGASPEIVSERVSRPIEQAVRGIRGVEDTSSTSSTGSSTVSIGFAYGTDLDNAEQKISAAINGLSSSLPDGVEPQVVAGSLDDLPIVALSVTGDASTTELARSVNDSVLPKIEKLDGVRAATLAGEPGDRITITPKDALEDHGLQPTVLSDTLRASGALVPGGTVTQDGRTRSIEIGSELGSVADIRALPLSGVTQQQWNARSLATGKSTLNRPPRISDVATVAEGKDPVTTVALVNGKPALTISVTKLPDANTVQVSREVGDLLPSLRSALGSGGAFTPVFDQAPFITQSIDSLLQEGGLGLLFAVVVILLFLLSIRATLVTAISIPTSVLITLIGMQAAGYSLNILTLGAITIAVGRVVDDSIVVTENIARHFREDFPGFANDREDRRRITPDARRKSVFEAVREVAGAVTASTATTVAVFLPIAFVGDTAGELFRPFAVTVTIALAASLFVALTIVPVLAYWFLRPGRSRRESAKRLPPLQRGYRPILSGTLAHPWITVLVAVLVLGGTVALVPRLQTNYLGSTGQNTLSVTQTVADGTSLDDQTDEARRVDRTLRGIDGVAIVSASIGTSGNAARDAFVGGAGSQITYNVTTAEDVDQDALQKTIRTRLGGSEGEFQIGSGQGFGASSDIEVDITAGNTDALQTAADRILERVRSLDSVAQATSNLSATSQYLAVRIDAEKAAKAGLTEAALAQLVAGRTQPTDIGSITVGDDSITVYLQQQDRPATLQDLKDLEVRTATGTKRLSSLATVALDREPATVTSTDGARSATVTATPAGTNTGAAIAEVQRAVDGLRLPAGASATIGGLASDQTNAFSQLFLALLAAILIVYTIMVATFRSLRQPLELLVSVPFAATGAILLQLVSGIPLGVASVIGLIMLVGVVVTNAIVLIDLVRQYREKGESVRDAVLDGASRRLRPILMTALATIFALVPLASGLTGHGGFISQPLAIVVIGGLVSSTVLTLIVLPTLYYLIEGRRERRDARRARRGKPAKAARAAASAS</sequence>
<dbReference type="PRINTS" id="PR00702">
    <property type="entry name" value="ACRIFLAVINRP"/>
</dbReference>
<dbReference type="InterPro" id="IPR001036">
    <property type="entry name" value="Acrflvin-R"/>
</dbReference>
<dbReference type="Gene3D" id="1.20.1640.10">
    <property type="entry name" value="Multidrug efflux transporter AcrB transmembrane domain"/>
    <property type="match status" value="2"/>
</dbReference>
<dbReference type="InterPro" id="IPR027463">
    <property type="entry name" value="AcrB_DN_DC_subdom"/>
</dbReference>
<feature type="transmembrane region" description="Helical" evidence="2">
    <location>
        <begin position="508"/>
        <end position="528"/>
    </location>
</feature>
<feature type="transmembrane region" description="Helical" evidence="2">
    <location>
        <begin position="61"/>
        <end position="81"/>
    </location>
</feature>
<accession>A0A3A1U586</accession>
<dbReference type="Proteomes" id="UP000265742">
    <property type="component" value="Unassembled WGS sequence"/>
</dbReference>
<feature type="transmembrane region" description="Helical" evidence="2">
    <location>
        <begin position="948"/>
        <end position="967"/>
    </location>
</feature>
<dbReference type="GO" id="GO:0005886">
    <property type="term" value="C:plasma membrane"/>
    <property type="evidence" value="ECO:0007669"/>
    <property type="project" value="TreeGrafter"/>
</dbReference>
<gene>
    <name evidence="3" type="ORF">D1781_01695</name>
</gene>
<dbReference type="Gene3D" id="3.30.70.1320">
    <property type="entry name" value="Multidrug efflux transporter AcrB pore domain like"/>
    <property type="match status" value="1"/>
</dbReference>
<evidence type="ECO:0000313" key="3">
    <source>
        <dbReference type="EMBL" id="RIX30188.1"/>
    </source>
</evidence>
<feature type="transmembrane region" description="Helical" evidence="2">
    <location>
        <begin position="588"/>
        <end position="616"/>
    </location>
</feature>
<organism evidence="3 4">
    <name type="scientific">Amnibacterium setariae</name>
    <dbReference type="NCBI Taxonomy" id="2306585"/>
    <lineage>
        <taxon>Bacteria</taxon>
        <taxon>Bacillati</taxon>
        <taxon>Actinomycetota</taxon>
        <taxon>Actinomycetes</taxon>
        <taxon>Micrococcales</taxon>
        <taxon>Microbacteriaceae</taxon>
        <taxon>Amnibacterium</taxon>
    </lineage>
</organism>
<keyword evidence="4" id="KW-1185">Reference proteome</keyword>
<feature type="compositionally biased region" description="Basic residues" evidence="1">
    <location>
        <begin position="21"/>
        <end position="32"/>
    </location>
</feature>
<name>A0A3A1U586_9MICO</name>
<dbReference type="PANTHER" id="PTHR32063">
    <property type="match status" value="1"/>
</dbReference>
<dbReference type="AlphaFoldDB" id="A0A3A1U586"/>
<comment type="caution">
    <text evidence="3">The sequence shown here is derived from an EMBL/GenBank/DDBJ whole genome shotgun (WGS) entry which is preliminary data.</text>
</comment>
<feature type="transmembrane region" description="Helical" evidence="2">
    <location>
        <begin position="540"/>
        <end position="567"/>
    </location>
</feature>
<feature type="transmembrane region" description="Helical" evidence="2">
    <location>
        <begin position="973"/>
        <end position="998"/>
    </location>
</feature>
<dbReference type="Gene3D" id="3.30.70.1430">
    <property type="entry name" value="Multidrug efflux transporter AcrB pore domain"/>
    <property type="match status" value="2"/>
</dbReference>
<evidence type="ECO:0000313" key="4">
    <source>
        <dbReference type="Proteomes" id="UP000265742"/>
    </source>
</evidence>
<dbReference type="GO" id="GO:0042910">
    <property type="term" value="F:xenobiotic transmembrane transporter activity"/>
    <property type="evidence" value="ECO:0007669"/>
    <property type="project" value="TreeGrafter"/>
</dbReference>
<feature type="compositionally biased region" description="Basic residues" evidence="1">
    <location>
        <begin position="1087"/>
        <end position="1097"/>
    </location>
</feature>
<evidence type="ECO:0000256" key="1">
    <source>
        <dbReference type="SAM" id="MobiDB-lite"/>
    </source>
</evidence>
<keyword evidence="2" id="KW-0472">Membrane</keyword>
<feature type="transmembrane region" description="Helical" evidence="2">
    <location>
        <begin position="431"/>
        <end position="457"/>
    </location>
</feature>
<dbReference type="SUPFAM" id="SSF82714">
    <property type="entry name" value="Multidrug efflux transporter AcrB TolC docking domain, DN and DC subdomains"/>
    <property type="match status" value="1"/>
</dbReference>
<evidence type="ECO:0000256" key="2">
    <source>
        <dbReference type="SAM" id="Phobius"/>
    </source>
</evidence>
<feature type="transmembrane region" description="Helical" evidence="2">
    <location>
        <begin position="1051"/>
        <end position="1078"/>
    </location>
</feature>
<feature type="transmembrane region" description="Helical" evidence="2">
    <location>
        <begin position="1019"/>
        <end position="1039"/>
    </location>
</feature>
<dbReference type="SUPFAM" id="SSF82693">
    <property type="entry name" value="Multidrug efflux transporter AcrB pore domain, PN1, PN2, PC1 and PC2 subdomains"/>
    <property type="match status" value="2"/>
</dbReference>
<feature type="transmembrane region" description="Helical" evidence="2">
    <location>
        <begin position="401"/>
        <end position="425"/>
    </location>
</feature>
<keyword evidence="2" id="KW-0812">Transmembrane</keyword>
<dbReference type="PANTHER" id="PTHR32063:SF0">
    <property type="entry name" value="SWARMING MOTILITY PROTEIN SWRC"/>
    <property type="match status" value="1"/>
</dbReference>
<dbReference type="Gene3D" id="3.30.70.1440">
    <property type="entry name" value="Multidrug efflux transporter AcrB pore domain"/>
    <property type="match status" value="1"/>
</dbReference>